<dbReference type="InterPro" id="IPR010852">
    <property type="entry name" value="ABATE"/>
</dbReference>
<accession>A0A1T4RYH0</accession>
<dbReference type="EMBL" id="FUWJ01000006">
    <property type="protein sequence ID" value="SKA20985.1"/>
    <property type="molecule type" value="Genomic_DNA"/>
</dbReference>
<evidence type="ECO:0000313" key="3">
    <source>
        <dbReference type="Proteomes" id="UP000190092"/>
    </source>
</evidence>
<dbReference type="AlphaFoldDB" id="A0A1T4RYH0"/>
<organism evidence="2 3">
    <name type="scientific">Enhydrobacter aerosaccus</name>
    <dbReference type="NCBI Taxonomy" id="225324"/>
    <lineage>
        <taxon>Bacteria</taxon>
        <taxon>Pseudomonadati</taxon>
        <taxon>Pseudomonadota</taxon>
        <taxon>Alphaproteobacteria</taxon>
        <taxon>Hyphomicrobiales</taxon>
        <taxon>Enhydrobacter</taxon>
    </lineage>
</organism>
<dbReference type="STRING" id="225324.SAMN02745126_04169"/>
<evidence type="ECO:0000259" key="1">
    <source>
        <dbReference type="Pfam" id="PF11706"/>
    </source>
</evidence>
<dbReference type="Pfam" id="PF07336">
    <property type="entry name" value="ABATE"/>
    <property type="match status" value="1"/>
</dbReference>
<dbReference type="Pfam" id="PF11706">
    <property type="entry name" value="zf-CGNR"/>
    <property type="match status" value="1"/>
</dbReference>
<dbReference type="Gene3D" id="1.10.3300.10">
    <property type="entry name" value="Jann2411-like domain"/>
    <property type="match status" value="1"/>
</dbReference>
<proteinExistence type="predicted"/>
<protein>
    <submittedName>
        <fullName evidence="2">Conserved protein containing a Zn-ribbon-like motif, possibly RNA-binding</fullName>
    </submittedName>
</protein>
<name>A0A1T4RYH0_9HYPH</name>
<reference evidence="3" key="1">
    <citation type="submission" date="2017-02" db="EMBL/GenBank/DDBJ databases">
        <authorList>
            <person name="Varghese N."/>
            <person name="Submissions S."/>
        </authorList>
    </citation>
    <scope>NUCLEOTIDE SEQUENCE [LARGE SCALE GENOMIC DNA]</scope>
    <source>
        <strain evidence="3">ATCC 27094</strain>
    </source>
</reference>
<gene>
    <name evidence="2" type="ORF">SAMN02745126_04169</name>
</gene>
<keyword evidence="3" id="KW-1185">Reference proteome</keyword>
<dbReference type="InterPro" id="IPR021005">
    <property type="entry name" value="Znf_CGNR"/>
</dbReference>
<sequence length="184" mass="20493">MVRPDLCLEFANTRFWRGQATPTETLNRPEDFAAWGSANAGAKPDKPLTTRDLDQALSLREAIYRLFDAQAQNKPPPSRDLAALNDALAAAPARTALKRARNGYDWDVDMKAGTALNLLAPVLWSAGDLLTGPRLDRVRRCANPECGWLFLDDSRAGKRRWCSMSACGNRAKARRHYHKSKDQA</sequence>
<dbReference type="PANTHER" id="PTHR35525:SF3">
    <property type="entry name" value="BLL6575 PROTEIN"/>
    <property type="match status" value="1"/>
</dbReference>
<dbReference type="Proteomes" id="UP000190092">
    <property type="component" value="Unassembled WGS sequence"/>
</dbReference>
<dbReference type="RefSeq" id="WP_085935853.1">
    <property type="nucleotide sequence ID" value="NZ_FUWJ01000006.1"/>
</dbReference>
<feature type="domain" description="Zinc finger CGNR" evidence="1">
    <location>
        <begin position="137"/>
        <end position="179"/>
    </location>
</feature>
<dbReference type="PANTHER" id="PTHR35525">
    <property type="entry name" value="BLL6575 PROTEIN"/>
    <property type="match status" value="1"/>
</dbReference>
<evidence type="ECO:0000313" key="2">
    <source>
        <dbReference type="EMBL" id="SKA20985.1"/>
    </source>
</evidence>
<dbReference type="SUPFAM" id="SSF160904">
    <property type="entry name" value="Jann2411-like"/>
    <property type="match status" value="1"/>
</dbReference>
<dbReference type="OrthoDB" id="9808437at2"/>
<dbReference type="InterPro" id="IPR023286">
    <property type="entry name" value="ABATE_dom_sf"/>
</dbReference>